<evidence type="ECO:0000313" key="2">
    <source>
        <dbReference type="EMBL" id="CAB4706388.1"/>
    </source>
</evidence>
<sequence>MTSRRAVVQDLAWTTVLSVVVLGPLLIGSGYWLFGDMVFVPHQPWKDGWLGLDGAAPRAVPMDALVSLLTQVVPGSVVQRVLLVGAFLVGGLGAGRLVGAHGALARAAAISLMLWNPWVHDRLMLGQWAILAGYFLLPWVAVTALRAARDLRRGLPPLWVALTLAAVCSPSSGLMAVLVALVLGAGPLRRTTAVASAGLVANLPWLVPSLVASGSTLSTDDVFGAFGARAETSGGTMLSLLSLGGTWKTSIVAPERTSLLIVVLAAGLSAVALLGLRHSRWPADSRSEPVPRLALLAALCLGIAALPTLPGGEPLLETLGRWVPSLAVLRDSQRYLAPAVLLLLPGIAGAVTWARAQVRPGREAMVAVAGALVIAPMTLLPSLAWGSLGDLQRTTYPDDWSAVTDLVGDDDTTVVLPWQGSYRGFAWAGRRAVLDPAPRLLPGRVLIDDRVFVDDVVVPSEDPALVRITAALAVGDPDLTGPALRAQGVRWVLVEKGMPTGPVPSGATAYDGPALMLVDLGEPPAPAAASGGSGRAAVIVGDLLTLVLQLCMTCVTLWTRICESRWEATRRCESLGGDPA</sequence>
<protein>
    <submittedName>
        <fullName evidence="2">Unannotated protein</fullName>
    </submittedName>
</protein>
<accession>A0A6J6QC60</accession>
<feature type="transmembrane region" description="Helical" evidence="1">
    <location>
        <begin position="125"/>
        <end position="145"/>
    </location>
</feature>
<reference evidence="2" key="1">
    <citation type="submission" date="2020-05" db="EMBL/GenBank/DDBJ databases">
        <authorList>
            <person name="Chiriac C."/>
            <person name="Salcher M."/>
            <person name="Ghai R."/>
            <person name="Kavagutti S V."/>
        </authorList>
    </citation>
    <scope>NUCLEOTIDE SEQUENCE</scope>
</reference>
<keyword evidence="1" id="KW-0472">Membrane</keyword>
<keyword evidence="1" id="KW-0812">Transmembrane</keyword>
<gene>
    <name evidence="2" type="ORF">UFOPK2579_01205</name>
</gene>
<keyword evidence="1" id="KW-1133">Transmembrane helix</keyword>
<proteinExistence type="predicted"/>
<dbReference type="EMBL" id="CAEZXR010000128">
    <property type="protein sequence ID" value="CAB4706388.1"/>
    <property type="molecule type" value="Genomic_DNA"/>
</dbReference>
<name>A0A6J6QC60_9ZZZZ</name>
<feature type="transmembrane region" description="Helical" evidence="1">
    <location>
        <begin position="77"/>
        <end position="98"/>
    </location>
</feature>
<feature type="transmembrane region" description="Helical" evidence="1">
    <location>
        <begin position="12"/>
        <end position="34"/>
    </location>
</feature>
<feature type="transmembrane region" description="Helical" evidence="1">
    <location>
        <begin position="157"/>
        <end position="183"/>
    </location>
</feature>
<dbReference type="AlphaFoldDB" id="A0A6J6QC60"/>
<feature type="transmembrane region" description="Helical" evidence="1">
    <location>
        <begin position="289"/>
        <end position="309"/>
    </location>
</feature>
<feature type="transmembrane region" description="Helical" evidence="1">
    <location>
        <begin position="335"/>
        <end position="354"/>
    </location>
</feature>
<feature type="transmembrane region" description="Helical" evidence="1">
    <location>
        <begin position="257"/>
        <end position="277"/>
    </location>
</feature>
<feature type="transmembrane region" description="Helical" evidence="1">
    <location>
        <begin position="366"/>
        <end position="388"/>
    </location>
</feature>
<evidence type="ECO:0000256" key="1">
    <source>
        <dbReference type="SAM" id="Phobius"/>
    </source>
</evidence>
<organism evidence="2">
    <name type="scientific">freshwater metagenome</name>
    <dbReference type="NCBI Taxonomy" id="449393"/>
    <lineage>
        <taxon>unclassified sequences</taxon>
        <taxon>metagenomes</taxon>
        <taxon>ecological metagenomes</taxon>
    </lineage>
</organism>